<keyword evidence="4" id="KW-0234">DNA repair</keyword>
<dbReference type="InterPro" id="IPR025188">
    <property type="entry name" value="DUF4113"/>
</dbReference>
<dbReference type="GO" id="GO:0003684">
    <property type="term" value="F:damaged DNA binding"/>
    <property type="evidence" value="ECO:0007669"/>
    <property type="project" value="InterPro"/>
</dbReference>
<dbReference type="Gene3D" id="1.10.150.20">
    <property type="entry name" value="5' to 3' exonuclease, C-terminal subdomain"/>
    <property type="match status" value="1"/>
</dbReference>
<comment type="caution">
    <text evidence="7">The sequence shown here is derived from an EMBL/GenBank/DDBJ whole genome shotgun (WGS) entry which is preliminary data.</text>
</comment>
<name>A0A9X1WYX5_9GAMM</name>
<dbReference type="Pfam" id="PF13438">
    <property type="entry name" value="DUF4113"/>
    <property type="match status" value="1"/>
</dbReference>
<dbReference type="EMBL" id="JAKUML010000023">
    <property type="protein sequence ID" value="MCJ8147450.1"/>
    <property type="molecule type" value="Genomic_DNA"/>
</dbReference>
<dbReference type="GO" id="GO:0009432">
    <property type="term" value="P:SOS response"/>
    <property type="evidence" value="ECO:0007669"/>
    <property type="project" value="UniProtKB-KW"/>
</dbReference>
<dbReference type="RefSeq" id="WP_241573680.1">
    <property type="nucleotide sequence ID" value="NZ_JAKUML010000023.1"/>
</dbReference>
<dbReference type="GO" id="GO:0005829">
    <property type="term" value="C:cytosol"/>
    <property type="evidence" value="ECO:0007669"/>
    <property type="project" value="TreeGrafter"/>
</dbReference>
<keyword evidence="2" id="KW-0227">DNA damage</keyword>
<evidence type="ECO:0000256" key="4">
    <source>
        <dbReference type="ARBA" id="ARBA00023204"/>
    </source>
</evidence>
<organism evidence="7 8">
    <name type="scientific">Acinetobacter sedimenti</name>
    <dbReference type="NCBI Taxonomy" id="2919922"/>
    <lineage>
        <taxon>Bacteria</taxon>
        <taxon>Pseudomonadati</taxon>
        <taxon>Pseudomonadota</taxon>
        <taxon>Gammaproteobacteria</taxon>
        <taxon>Moraxellales</taxon>
        <taxon>Moraxellaceae</taxon>
        <taxon>Acinetobacter</taxon>
    </lineage>
</organism>
<dbReference type="InterPro" id="IPR017961">
    <property type="entry name" value="DNA_pol_Y-fam_little_finger"/>
</dbReference>
<reference evidence="7" key="1">
    <citation type="submission" date="2022-02" db="EMBL/GenBank/DDBJ databases">
        <title>Acinetobacter A3.8 sp. nov., isolated from Sediment (Zhairuo Island).</title>
        <authorList>
            <person name="Zheng K."/>
        </authorList>
    </citation>
    <scope>NUCLEOTIDE SEQUENCE</scope>
    <source>
        <strain evidence="7">A3.8</strain>
    </source>
</reference>
<dbReference type="GO" id="GO:0006281">
    <property type="term" value="P:DNA repair"/>
    <property type="evidence" value="ECO:0007669"/>
    <property type="project" value="UniProtKB-KW"/>
</dbReference>
<dbReference type="PANTHER" id="PTHR11076">
    <property type="entry name" value="DNA REPAIR POLYMERASE UMUC / TRANSFERASE FAMILY MEMBER"/>
    <property type="match status" value="1"/>
</dbReference>
<evidence type="ECO:0000256" key="1">
    <source>
        <dbReference type="ARBA" id="ARBA00010945"/>
    </source>
</evidence>
<evidence type="ECO:0000256" key="3">
    <source>
        <dbReference type="ARBA" id="ARBA00023199"/>
    </source>
</evidence>
<dbReference type="InterPro" id="IPR001126">
    <property type="entry name" value="UmuC"/>
</dbReference>
<dbReference type="InterPro" id="IPR036775">
    <property type="entry name" value="DNA_pol_Y-fam_lit_finger_sf"/>
</dbReference>
<dbReference type="InterPro" id="IPR043128">
    <property type="entry name" value="Rev_trsase/Diguanyl_cyclase"/>
</dbReference>
<sequence>MMKRDRIFALIDINNCYVSCERVFDPKLNDRPVIVLSNNDGCAVARSNEAKALGIKMGVPLFQIKDVVQQHDVKVLSSNYALYAEMSKRFHSILASYVAPNDQEIYSIDECFLDLTQYTKLLNVSDYAFDMKAKILRWIGLPVSVGIGASKTEAKLANHIAKKNDCFHGVCNLLELDPLIKEQMFAEIEVGEVWGVGRQQNKKLNAMGIYSVLDLALTSPQHIQNNFSVVLKRTVMELNGISCIELEYAPPPKKEIVASRSFGNRITELDHLKEAMCRYVQDAIGRLREQGAVCGCIIAFVQSNPFDANQPYYGKSASYQFSEPTDVVTVLVSTAMKILEQIYKDGVIYKKCGVHLSALSPKSNMTFDLLSDHNQNEKNENLMQAYEAIQAKYGKSKIALSGCYLPNRAWSMSRDRLTQNYFSLNGLLRV</sequence>
<accession>A0A9X1WYX5</accession>
<feature type="domain" description="UmuC" evidence="6">
    <location>
        <begin position="8"/>
        <end position="197"/>
    </location>
</feature>
<dbReference type="PANTHER" id="PTHR11076:SF34">
    <property type="entry name" value="PROTEIN UMUC"/>
    <property type="match status" value="1"/>
</dbReference>
<comment type="similarity">
    <text evidence="1">Belongs to the DNA polymerase type-Y family.</text>
</comment>
<evidence type="ECO:0000256" key="2">
    <source>
        <dbReference type="ARBA" id="ARBA00022763"/>
    </source>
</evidence>
<dbReference type="InterPro" id="IPR050116">
    <property type="entry name" value="DNA_polymerase-Y"/>
</dbReference>
<dbReference type="InterPro" id="IPR043502">
    <property type="entry name" value="DNA/RNA_pol_sf"/>
</dbReference>
<dbReference type="AlphaFoldDB" id="A0A9X1WYX5"/>
<keyword evidence="5" id="KW-0742">SOS response</keyword>
<dbReference type="Pfam" id="PF11799">
    <property type="entry name" value="IMS_C"/>
    <property type="match status" value="1"/>
</dbReference>
<evidence type="ECO:0000259" key="6">
    <source>
        <dbReference type="PROSITE" id="PS50173"/>
    </source>
</evidence>
<proteinExistence type="inferred from homology"/>
<dbReference type="Gene3D" id="3.30.70.270">
    <property type="match status" value="1"/>
</dbReference>
<evidence type="ECO:0000313" key="7">
    <source>
        <dbReference type="EMBL" id="MCJ8147450.1"/>
    </source>
</evidence>
<dbReference type="Gene3D" id="3.40.1170.60">
    <property type="match status" value="1"/>
</dbReference>
<dbReference type="PROSITE" id="PS50173">
    <property type="entry name" value="UMUC"/>
    <property type="match status" value="1"/>
</dbReference>
<dbReference type="CDD" id="cd01700">
    <property type="entry name" value="PolY_Pol_V_umuC"/>
    <property type="match status" value="1"/>
</dbReference>
<dbReference type="GO" id="GO:0042276">
    <property type="term" value="P:error-prone translesion synthesis"/>
    <property type="evidence" value="ECO:0007669"/>
    <property type="project" value="TreeGrafter"/>
</dbReference>
<dbReference type="GO" id="GO:0003887">
    <property type="term" value="F:DNA-directed DNA polymerase activity"/>
    <property type="evidence" value="ECO:0007669"/>
    <property type="project" value="TreeGrafter"/>
</dbReference>
<dbReference type="SUPFAM" id="SSF56672">
    <property type="entry name" value="DNA/RNA polymerases"/>
    <property type="match status" value="1"/>
</dbReference>
<gene>
    <name evidence="7" type="ORF">MKI79_11250</name>
</gene>
<protein>
    <submittedName>
        <fullName evidence="7">Y-family DNA polymerase</fullName>
    </submittedName>
</protein>
<dbReference type="Pfam" id="PF00817">
    <property type="entry name" value="IMS"/>
    <property type="match status" value="1"/>
</dbReference>
<evidence type="ECO:0000256" key="5">
    <source>
        <dbReference type="ARBA" id="ARBA00023236"/>
    </source>
</evidence>
<evidence type="ECO:0000313" key="8">
    <source>
        <dbReference type="Proteomes" id="UP001139701"/>
    </source>
</evidence>
<keyword evidence="8" id="KW-1185">Reference proteome</keyword>
<keyword evidence="3" id="KW-0741">SOS mutagenesis</keyword>
<dbReference type="SUPFAM" id="SSF100879">
    <property type="entry name" value="Lesion bypass DNA polymerase (Y-family), little finger domain"/>
    <property type="match status" value="1"/>
</dbReference>
<dbReference type="Proteomes" id="UP001139701">
    <property type="component" value="Unassembled WGS sequence"/>
</dbReference>